<dbReference type="SUPFAM" id="SSF101898">
    <property type="entry name" value="NHL repeat"/>
    <property type="match status" value="1"/>
</dbReference>
<dbReference type="PANTHER" id="PTHR35546">
    <property type="entry name" value="F-BOX PROTEIN INTERACTION DOMAIN PROTEIN-RELATED"/>
    <property type="match status" value="1"/>
</dbReference>
<comment type="caution">
    <text evidence="2">The sequence shown here is derived from an EMBL/GenBank/DDBJ whole genome shotgun (WGS) entry which is preliminary data.</text>
</comment>
<feature type="domain" description="F-box protein At3g26010-like beta-propeller" evidence="1">
    <location>
        <begin position="6"/>
        <end position="167"/>
    </location>
</feature>
<dbReference type="Proteomes" id="UP001153555">
    <property type="component" value="Unassembled WGS sequence"/>
</dbReference>
<evidence type="ECO:0000313" key="2">
    <source>
        <dbReference type="EMBL" id="CAA0816822.1"/>
    </source>
</evidence>
<dbReference type="OrthoDB" id="909506at2759"/>
<dbReference type="Pfam" id="PF24750">
    <property type="entry name" value="b-prop_At3g26010-like"/>
    <property type="match status" value="1"/>
</dbReference>
<protein>
    <recommendedName>
        <fullName evidence="1">F-box protein At3g26010-like beta-propeller domain-containing protein</fullName>
    </recommendedName>
</protein>
<accession>A0A9N7MX34</accession>
<dbReference type="PANTHER" id="PTHR35546:SF130">
    <property type="entry name" value="EXPRESSED PROTEIN"/>
    <property type="match status" value="1"/>
</dbReference>
<dbReference type="InterPro" id="IPR056592">
    <property type="entry name" value="Beta-prop_At3g26010-like"/>
</dbReference>
<reference evidence="2" key="1">
    <citation type="submission" date="2019-12" db="EMBL/GenBank/DDBJ databases">
        <authorList>
            <person name="Scholes J."/>
        </authorList>
    </citation>
    <scope>NUCLEOTIDE SEQUENCE</scope>
</reference>
<dbReference type="EMBL" id="CACSLK010014283">
    <property type="protein sequence ID" value="CAA0816822.1"/>
    <property type="molecule type" value="Genomic_DNA"/>
</dbReference>
<proteinExistence type="predicted"/>
<evidence type="ECO:0000313" key="3">
    <source>
        <dbReference type="Proteomes" id="UP001153555"/>
    </source>
</evidence>
<evidence type="ECO:0000259" key="1">
    <source>
        <dbReference type="Pfam" id="PF24750"/>
    </source>
</evidence>
<sequence length="274" mass="31348">MPSSLMVVRASCNDLLLVSADKFFFDGRFCHHHQRHYICNPVTKKWFLIPKETPLGTRAGFALICNRKSYKVVLLDMFSLPDKEATDIVDTYKQRVWVFCSESGKWTTSFFLLPARLTRDYLVVTNVVSCNGILYWMDSSCSFDRIVSLDLANNRCAIIYFPDIVRENTICDNPDSWVYIGDVRDELRLSALFQNRAGPKCFVGVWELDHWDAVFHSKDCDSIFVICGKSVYECGVSKDKCRKLGELRESIGHEGLASFVLMHLAWPTPIPFGV</sequence>
<organism evidence="2 3">
    <name type="scientific">Striga hermonthica</name>
    <name type="common">Purple witchweed</name>
    <name type="synonym">Buchnera hermonthica</name>
    <dbReference type="NCBI Taxonomy" id="68872"/>
    <lineage>
        <taxon>Eukaryota</taxon>
        <taxon>Viridiplantae</taxon>
        <taxon>Streptophyta</taxon>
        <taxon>Embryophyta</taxon>
        <taxon>Tracheophyta</taxon>
        <taxon>Spermatophyta</taxon>
        <taxon>Magnoliopsida</taxon>
        <taxon>eudicotyledons</taxon>
        <taxon>Gunneridae</taxon>
        <taxon>Pentapetalae</taxon>
        <taxon>asterids</taxon>
        <taxon>lamiids</taxon>
        <taxon>Lamiales</taxon>
        <taxon>Orobanchaceae</taxon>
        <taxon>Buchnereae</taxon>
        <taxon>Striga</taxon>
    </lineage>
</organism>
<dbReference type="AlphaFoldDB" id="A0A9N7MX34"/>
<name>A0A9N7MX34_STRHE</name>
<gene>
    <name evidence="2" type="ORF">SHERM_16688</name>
</gene>
<dbReference type="InterPro" id="IPR055290">
    <property type="entry name" value="At3g26010-like"/>
</dbReference>
<keyword evidence="3" id="KW-1185">Reference proteome</keyword>